<evidence type="ECO:0000259" key="5">
    <source>
        <dbReference type="PROSITE" id="PS50110"/>
    </source>
</evidence>
<dbReference type="InterPro" id="IPR001789">
    <property type="entry name" value="Sig_transdc_resp-reg_receiver"/>
</dbReference>
<dbReference type="Gene3D" id="6.10.250.690">
    <property type="match status" value="1"/>
</dbReference>
<dbReference type="PROSITE" id="PS00041">
    <property type="entry name" value="HTH_ARAC_FAMILY_1"/>
    <property type="match status" value="1"/>
</dbReference>
<dbReference type="InterPro" id="IPR009057">
    <property type="entry name" value="Homeodomain-like_sf"/>
</dbReference>
<dbReference type="GO" id="GO:0000160">
    <property type="term" value="P:phosphorelay signal transduction system"/>
    <property type="evidence" value="ECO:0007669"/>
    <property type="project" value="InterPro"/>
</dbReference>
<dbReference type="Gene3D" id="1.10.10.60">
    <property type="entry name" value="Homeodomain-like"/>
    <property type="match status" value="2"/>
</dbReference>
<comment type="caution">
    <text evidence="6">The sequence shown here is derived from an EMBL/GenBank/DDBJ whole genome shotgun (WGS) entry which is preliminary data.</text>
</comment>
<dbReference type="GO" id="GO:0003700">
    <property type="term" value="F:DNA-binding transcription factor activity"/>
    <property type="evidence" value="ECO:0007669"/>
    <property type="project" value="InterPro"/>
</dbReference>
<accession>A0A645GWS3</accession>
<feature type="domain" description="Response regulatory" evidence="5">
    <location>
        <begin position="1"/>
        <end position="42"/>
    </location>
</feature>
<reference evidence="6" key="1">
    <citation type="submission" date="2019-08" db="EMBL/GenBank/DDBJ databases">
        <authorList>
            <person name="Kucharzyk K."/>
            <person name="Murdoch R.W."/>
            <person name="Higgins S."/>
            <person name="Loffler F."/>
        </authorList>
    </citation>
    <scope>NUCLEOTIDE SEQUENCE</scope>
</reference>
<dbReference type="SUPFAM" id="SSF46689">
    <property type="entry name" value="Homeodomain-like"/>
    <property type="match status" value="1"/>
</dbReference>
<dbReference type="GO" id="GO:0043565">
    <property type="term" value="F:sequence-specific DNA binding"/>
    <property type="evidence" value="ECO:0007669"/>
    <property type="project" value="InterPro"/>
</dbReference>
<organism evidence="6">
    <name type="scientific">bioreactor metagenome</name>
    <dbReference type="NCBI Taxonomy" id="1076179"/>
    <lineage>
        <taxon>unclassified sequences</taxon>
        <taxon>metagenomes</taxon>
        <taxon>ecological metagenomes</taxon>
    </lineage>
</organism>
<evidence type="ECO:0000313" key="6">
    <source>
        <dbReference type="EMBL" id="MPN31255.1"/>
    </source>
</evidence>
<name>A0A645GWS3_9ZZZZ</name>
<dbReference type="InterPro" id="IPR018060">
    <property type="entry name" value="HTH_AraC"/>
</dbReference>
<dbReference type="Pfam" id="PF12833">
    <property type="entry name" value="HTH_18"/>
    <property type="match status" value="1"/>
</dbReference>
<dbReference type="PANTHER" id="PTHR43280:SF2">
    <property type="entry name" value="HTH-TYPE TRANSCRIPTIONAL REGULATOR EXSA"/>
    <property type="match status" value="1"/>
</dbReference>
<evidence type="ECO:0000259" key="4">
    <source>
        <dbReference type="PROSITE" id="PS01124"/>
    </source>
</evidence>
<evidence type="ECO:0000256" key="1">
    <source>
        <dbReference type="ARBA" id="ARBA00023015"/>
    </source>
</evidence>
<dbReference type="SUPFAM" id="SSF52172">
    <property type="entry name" value="CheY-like"/>
    <property type="match status" value="1"/>
</dbReference>
<gene>
    <name evidence="6" type="primary">rhaR_173</name>
    <name evidence="6" type="ORF">SDC9_178729</name>
</gene>
<proteinExistence type="predicted"/>
<keyword evidence="2" id="KW-0238">DNA-binding</keyword>
<dbReference type="InterPro" id="IPR018062">
    <property type="entry name" value="HTH_AraC-typ_CS"/>
</dbReference>
<dbReference type="PANTHER" id="PTHR43280">
    <property type="entry name" value="ARAC-FAMILY TRANSCRIPTIONAL REGULATOR"/>
    <property type="match status" value="1"/>
</dbReference>
<dbReference type="PROSITE" id="PS01124">
    <property type="entry name" value="HTH_ARAC_FAMILY_2"/>
    <property type="match status" value="1"/>
</dbReference>
<keyword evidence="1" id="KW-0805">Transcription regulation</keyword>
<dbReference type="PRINTS" id="PR00032">
    <property type="entry name" value="HTHARAC"/>
</dbReference>
<dbReference type="AlphaFoldDB" id="A0A645GWS3"/>
<keyword evidence="3" id="KW-0804">Transcription</keyword>
<evidence type="ECO:0000256" key="2">
    <source>
        <dbReference type="ARBA" id="ARBA00023125"/>
    </source>
</evidence>
<dbReference type="EMBL" id="VSSQ01082725">
    <property type="protein sequence ID" value="MPN31255.1"/>
    <property type="molecule type" value="Genomic_DNA"/>
</dbReference>
<feature type="domain" description="HTH araC/xylS-type" evidence="4">
    <location>
        <begin position="74"/>
        <end position="173"/>
    </location>
</feature>
<evidence type="ECO:0000256" key="3">
    <source>
        <dbReference type="ARBA" id="ARBA00023163"/>
    </source>
</evidence>
<dbReference type="InterPro" id="IPR011006">
    <property type="entry name" value="CheY-like_superfamily"/>
</dbReference>
<dbReference type="PROSITE" id="PS50110">
    <property type="entry name" value="RESPONSE_REGULATORY"/>
    <property type="match status" value="1"/>
</dbReference>
<protein>
    <submittedName>
        <fullName evidence="6">HTH-type transcriptional activator RhaR</fullName>
    </submittedName>
</protein>
<dbReference type="SMART" id="SM00342">
    <property type="entry name" value="HTH_ARAC"/>
    <property type="match status" value="1"/>
</dbReference>
<dbReference type="InterPro" id="IPR020449">
    <property type="entry name" value="Tscrpt_reg_AraC-type_HTH"/>
</dbReference>
<sequence length="175" mass="19738">MILLTALTLPENHLEGIESGADAYLSKPFSIKLLLARIIKLLEQREKLKAKFSEEPGIVRSAIYASERDKEFVDELHRVLEENLANARFSVDDFAAQMNVGRTVFYKKVKGVTGYSPNEYIRIMRMKKAAELLLGGKFTVAEVSYKVGIDDPFYFSKCFKSQFGVAPSVYQKGKA</sequence>